<name>A0A1B0G6N7_GLOMM</name>
<organism evidence="1 2">
    <name type="scientific">Glossina morsitans morsitans</name>
    <name type="common">Savannah tsetse fly</name>
    <dbReference type="NCBI Taxonomy" id="37546"/>
    <lineage>
        <taxon>Eukaryota</taxon>
        <taxon>Metazoa</taxon>
        <taxon>Ecdysozoa</taxon>
        <taxon>Arthropoda</taxon>
        <taxon>Hexapoda</taxon>
        <taxon>Insecta</taxon>
        <taxon>Pterygota</taxon>
        <taxon>Neoptera</taxon>
        <taxon>Endopterygota</taxon>
        <taxon>Diptera</taxon>
        <taxon>Brachycera</taxon>
        <taxon>Muscomorpha</taxon>
        <taxon>Hippoboscoidea</taxon>
        <taxon>Glossinidae</taxon>
        <taxon>Glossina</taxon>
    </lineage>
</organism>
<dbReference type="Proteomes" id="UP000092444">
    <property type="component" value="Unassembled WGS sequence"/>
</dbReference>
<dbReference type="InterPro" id="IPR036084">
    <property type="entry name" value="Ser_inhib-like_sf"/>
</dbReference>
<evidence type="ECO:0000313" key="2">
    <source>
        <dbReference type="Proteomes" id="UP000092444"/>
    </source>
</evidence>
<dbReference type="SUPFAM" id="SSF57567">
    <property type="entry name" value="Serine protease inhibitors"/>
    <property type="match status" value="1"/>
</dbReference>
<keyword evidence="2" id="KW-1185">Reference proteome</keyword>
<sequence length="111" mass="12769">MITLEGILARYCLQILLVLRCHQFEYPGIAFSLHFEERYGVDKAKSSCEPTCESRFGLLCEPTLKITLIEGCFCEEGYTRFGLTRTCIPSERCPSYTGQEKQEEEEEVLNQ</sequence>
<evidence type="ECO:0000313" key="1">
    <source>
        <dbReference type="EnsemblMetazoa" id="GMOY008981-PA"/>
    </source>
</evidence>
<reference evidence="1" key="1">
    <citation type="submission" date="2020-05" db="UniProtKB">
        <authorList>
            <consortium name="EnsemblMetazoa"/>
        </authorList>
    </citation>
    <scope>IDENTIFICATION</scope>
    <source>
        <strain evidence="1">Yale</strain>
    </source>
</reference>
<proteinExistence type="predicted"/>
<dbReference type="EnsemblMetazoa" id="GMOY008981-RA">
    <property type="protein sequence ID" value="GMOY008981-PA"/>
    <property type="gene ID" value="GMOY008981"/>
</dbReference>
<dbReference type="AlphaFoldDB" id="A0A1B0G6N7"/>
<dbReference type="EMBL" id="CCAG010004218">
    <property type="status" value="NOT_ANNOTATED_CDS"/>
    <property type="molecule type" value="Genomic_DNA"/>
</dbReference>
<protein>
    <submittedName>
        <fullName evidence="1">Uncharacterized protein</fullName>
    </submittedName>
</protein>
<dbReference type="Gene3D" id="2.10.25.10">
    <property type="entry name" value="Laminin"/>
    <property type="match status" value="1"/>
</dbReference>
<accession>A0A1B0G6N7</accession>